<evidence type="ECO:0000256" key="1">
    <source>
        <dbReference type="SAM" id="MobiDB-lite"/>
    </source>
</evidence>
<dbReference type="Proteomes" id="UP000256661">
    <property type="component" value="Unassembled WGS sequence"/>
</dbReference>
<evidence type="ECO:0000313" key="3">
    <source>
        <dbReference type="Proteomes" id="UP000256661"/>
    </source>
</evidence>
<reference evidence="2 3" key="1">
    <citation type="submission" date="2018-08" db="EMBL/GenBank/DDBJ databases">
        <title>Sequencing the genomes of 1000 actinobacteria strains.</title>
        <authorList>
            <person name="Klenk H.-P."/>
        </authorList>
    </citation>
    <scope>NUCLEOTIDE SEQUENCE [LARGE SCALE GENOMIC DNA]</scope>
    <source>
        <strain evidence="2 3">DSM 43927</strain>
    </source>
</reference>
<keyword evidence="3" id="KW-1185">Reference proteome</keyword>
<feature type="region of interest" description="Disordered" evidence="1">
    <location>
        <begin position="1"/>
        <end position="271"/>
    </location>
</feature>
<dbReference type="EMBL" id="QTTT01000001">
    <property type="protein sequence ID" value="REF00127.1"/>
    <property type="molecule type" value="Genomic_DNA"/>
</dbReference>
<protein>
    <submittedName>
        <fullName evidence="2">Uncharacterized protein</fullName>
    </submittedName>
</protein>
<feature type="compositionally biased region" description="Basic residues" evidence="1">
    <location>
        <begin position="35"/>
        <end position="48"/>
    </location>
</feature>
<comment type="caution">
    <text evidence="2">The sequence shown here is derived from an EMBL/GenBank/DDBJ whole genome shotgun (WGS) entry which is preliminary data.</text>
</comment>
<gene>
    <name evidence="2" type="ORF">DFJ69_5655</name>
</gene>
<dbReference type="AlphaFoldDB" id="A0A3D9SW07"/>
<proteinExistence type="predicted"/>
<name>A0A3D9SW07_9ACTN</name>
<sequence length="341" mass="36570">MSTPEPVTEPRSWPPAARAASARPKPGPHPWRARDPKRKHGAGRRRRVTAGLRDRCPHPSRARNPGHGHPPRERPAPLQSPAPTPGEHETRSASTLRGVTGERPPSFHGRSHGRAGHGTRITTARPRVLGERPPPLLGRSPRPSRARDPDHGRTTRCPGAAGPLPSRSRLQGERGNPTTAGRLGASERAADALPSRSRVQAERDTITTDGASQAGGRRPSMATSRPSRTRNTSRDHVARDGPQPVPARSVAPQGRARKPDHGRVSRRRTRTAVALPRVRCSSDVLSGQGPDHVSPSRRIGACGPVSLPPGPCALVRDGGGRGTKCRHRRYAERPVGVARSS</sequence>
<accession>A0A3D9SW07</accession>
<feature type="compositionally biased region" description="Low complexity" evidence="1">
    <location>
        <begin position="10"/>
        <end position="24"/>
    </location>
</feature>
<evidence type="ECO:0000313" key="2">
    <source>
        <dbReference type="EMBL" id="REF00127.1"/>
    </source>
</evidence>
<organism evidence="2 3">
    <name type="scientific">Thermomonospora umbrina</name>
    <dbReference type="NCBI Taxonomy" id="111806"/>
    <lineage>
        <taxon>Bacteria</taxon>
        <taxon>Bacillati</taxon>
        <taxon>Actinomycetota</taxon>
        <taxon>Actinomycetes</taxon>
        <taxon>Streptosporangiales</taxon>
        <taxon>Thermomonosporaceae</taxon>
        <taxon>Thermomonospora</taxon>
    </lineage>
</organism>